<dbReference type="AlphaFoldDB" id="A0A6G1C5M3"/>
<evidence type="ECO:0000313" key="1">
    <source>
        <dbReference type="EMBL" id="KAF0895965.1"/>
    </source>
</evidence>
<protein>
    <submittedName>
        <fullName evidence="1">Uncharacterized protein</fullName>
    </submittedName>
</protein>
<dbReference type="EMBL" id="SPHZ02000010">
    <property type="protein sequence ID" value="KAF0895965.1"/>
    <property type="molecule type" value="Genomic_DNA"/>
</dbReference>
<comment type="caution">
    <text evidence="1">The sequence shown here is derived from an EMBL/GenBank/DDBJ whole genome shotgun (WGS) entry which is preliminary data.</text>
</comment>
<evidence type="ECO:0000313" key="2">
    <source>
        <dbReference type="Proteomes" id="UP000479710"/>
    </source>
</evidence>
<accession>A0A6G1C5M3</accession>
<sequence>MGKGVLRWVERPDFRGGWVQRTVGMDPQDTWRDVMGERGLWVEAGSRREAGKAEAARGAYSWSTGAVRWPTSQCDGTGGER</sequence>
<reference evidence="1 2" key="1">
    <citation type="submission" date="2019-11" db="EMBL/GenBank/DDBJ databases">
        <title>Whole genome sequence of Oryza granulata.</title>
        <authorList>
            <person name="Li W."/>
        </authorList>
    </citation>
    <scope>NUCLEOTIDE SEQUENCE [LARGE SCALE GENOMIC DNA]</scope>
    <source>
        <strain evidence="2">cv. Menghai</strain>
        <tissue evidence="1">Leaf</tissue>
    </source>
</reference>
<gene>
    <name evidence="1" type="ORF">E2562_018038</name>
</gene>
<dbReference type="Proteomes" id="UP000479710">
    <property type="component" value="Unassembled WGS sequence"/>
</dbReference>
<name>A0A6G1C5M3_9ORYZ</name>
<keyword evidence="2" id="KW-1185">Reference proteome</keyword>
<organism evidence="1 2">
    <name type="scientific">Oryza meyeriana var. granulata</name>
    <dbReference type="NCBI Taxonomy" id="110450"/>
    <lineage>
        <taxon>Eukaryota</taxon>
        <taxon>Viridiplantae</taxon>
        <taxon>Streptophyta</taxon>
        <taxon>Embryophyta</taxon>
        <taxon>Tracheophyta</taxon>
        <taxon>Spermatophyta</taxon>
        <taxon>Magnoliopsida</taxon>
        <taxon>Liliopsida</taxon>
        <taxon>Poales</taxon>
        <taxon>Poaceae</taxon>
        <taxon>BOP clade</taxon>
        <taxon>Oryzoideae</taxon>
        <taxon>Oryzeae</taxon>
        <taxon>Oryzinae</taxon>
        <taxon>Oryza</taxon>
        <taxon>Oryza meyeriana</taxon>
    </lineage>
</organism>
<proteinExistence type="predicted"/>